<feature type="compositionally biased region" description="Low complexity" evidence="1">
    <location>
        <begin position="2105"/>
        <end position="2124"/>
    </location>
</feature>
<feature type="compositionally biased region" description="Polar residues" evidence="1">
    <location>
        <begin position="2095"/>
        <end position="2104"/>
    </location>
</feature>
<sequence length="2231" mass="253777">MEGFHPDWQGYFKPLIALIAPKNIQEHISKSIDSFRPKSCFPCDKYLELKCMTYSELINPTPTPSATSPSKTLLKSPYSISNSNCVILGNRTGNYLGGIDILNINWMNKVRYETPALYILCFDWQKYPINTNNSNSEETENNQDQEIINELENDALNIIKNITSILKKRQSPPSVLIFVILPSGTPDPQSCVTCFRRNHFPELQAIFVTCGLKHQKQLNIRIERLAEMAYETAQAYYSENERRWRKSAIKAQTAGITASSDSFIGSLSMKSSSTGLRYSVSNSIQSSLSPRFGRNSFFSAANSSSNSVNNLLKNVSLTNANTLSRSNKNNSFASSTSGNGCQTMTQLQSKVLLIRYCIKSAVMNEFCGNFALAVKQYIAAWDNIMNETSIPSYQFVILCNIISLRLYHIHVINGEIQKAMIHLKIHCRTLREFGTNHPKFKFLSSLWLSQTLQKLASVLFFHLVNKSFIQDQSIKEDTKLCQNNHHKYPDGLEFSLIPLSIGNKHEKIISRISESCRENCTFKFENENLGDILSSIARSIQNIVININNNNSQCDNVISDELNGKDDSNKIEDRSGITILNNNNNQNNIVLDTLINISKLYKTSAEYSHLSKSQLIEFCNEFDTELFSNDQEIGGEILPPLSLGCFEELSSPETFLEYERKGLSSTSQHKTTFDQLSKLCSLYIGSDSFDINQIEDRSIASEVLASCEIVRRNIKSLINSKSLFYRSISLFYTSAVIYRHFYPINLFNTISQQNINLNTNTESEIPQKNVAINNNNNNNNNNLSTLNSTPDNKCNQPAPTVHVDNACQSGCMQAGASMADSTTGTNGQNPGELVNVGSGNFTTAPTIPSKIAAGQVFGQLTDRFFQMISFSFAEYLFEENYINCSLSIFEAIFQSIIPKHVFAEISRLTTIDEQQNKFFGKRKARIWEIVNPQMTNTCFQITNSYFDSNFWLFLKRVCTRILECLAIQNLNLEERKNIPKITISNTSSESKLFGNSNINNSNLYNNSNIKQDGQYIYSVVSSFLAVLKPKRTWTQGQNQCKHKNNIPNHCSILILSYLIISNSLERGSETACKIEIEAFYKWIQVLYYKVLNNNITSNNEGDHSNNISNSNTIQQLTPVLTGSKAQVKNILFTHFLHNNYSTILQDQSIPDRIIIMIHHFPTFLNVFINSRMETTLVTNIGILGVIIEKFEVVEFEEVGRLNSQLSLHCRIRRVNYIPQNYEDHHSRKLFYQVYRPSILIFGIFLYLFVSNSNQANDYIKFGINNLKYFNYQKSISNLTGSNIYNFSYVQFCLRNPSLSYFTCIGSWLRHSRTLIYNTPNLQIVPGGFLDLSTNSIANPVPIYKVPVDDLQILSKFSQPFNSLPIFHKLVTNNIKFNDQLSSKANNDEISFKIESIKKLCKVWLLSPFNALDVLLTDSKQRIDTIESIAYNAISNEIRPLQLVLRIPKDFSEEFILDISVKVGKLITQDPYFGVSESEFENKNDSIIQREEDIVSKLGVLQIPTNNKWEIVFSQNTISSVGNNDNNNNAIHCNSYQNNSLTPYSITIGRFTIDGKLLRRSIVSEVKTSFETGIVNTENVNKEVGSLEEFTRMHSLINKGEEKTITYEGKSVKSLSDDNIQFVGFDPNLANETVVWNLRENTSNYREYPSTESKLDSGSKPVESGTELGFISESGPIIGQKPKTAISSGSSTWSLSYSEEKTVSFIDENITPYFKILKNGAKIDEYTTNLFQGGEEKDREEERRVEKEKEIEEKEIGINQQGEFENDSIFSTLDNSSGVLLFIPMFLSINKGGNYKVSVNVKILNQFQMSNNKDLEAESEEKLIEFSSNLILHDLEHSRPWYVGECITVNSMIPKMDSLHGCVNYLDKHGEQLEHRVVPLYDSSNGISQFFLSFEVTNQQLKEKIVIEDFVLPFKFSIIDNRYPAILDGNETNTNMINILKEDFDKYYLIKNKNQQSISNEIISNEKYHPKLIASLEYKLSCDVSSFKHDNEFLQFIIFPFQTFFSFNLESKVKTEKQNTKSIYLKSFPIKYELFSNLYNSLISSMERFYPITLETHVKQLSHIGNPFIYEAVITNHTSLPQPIKYSLIYPPNHPNSDQDLSNQMNNINGNDNSKNSSSSHNSVNLKPNNNQNLPVWLPLLVQGVTSCNILLRPNSTETINWTCIPTQAGTIPLPCIYIQSERSNKQFIDIKSHESSHFSSKKSNHSNLVSVVYTSEKRIVVIPRQNNRLNQ</sequence>
<gene>
    <name evidence="2" type="ORF">CPATCC_000893</name>
</gene>
<reference evidence="2 3" key="1">
    <citation type="submission" date="2019-09" db="EMBL/GenBank/DDBJ databases">
        <title>Consistent, comparative and evidence-based genome assembly and annotation for Cryptosporidium parvum, C. hominis and C. tyzzeri.</title>
        <authorList>
            <person name="Baptista R.P."/>
            <person name="Li Y."/>
            <person name="Sateriale A."/>
            <person name="Ansell B."/>
            <person name="Jex A."/>
            <person name="Sanders M."/>
            <person name="Brooks K."/>
            <person name="Tracey A."/>
            <person name="Berriman M."/>
            <person name="Striepen B."/>
            <person name="Cotton J.A."/>
            <person name="Kissinger J.C."/>
        </authorList>
    </citation>
    <scope>NUCLEOTIDE SEQUENCE [LARGE SCALE GENOMIC DNA]</scope>
    <source>
        <strain evidence="2 3">IOWA-ATCC</strain>
    </source>
</reference>
<organism evidence="2 3">
    <name type="scientific">Cryptosporidium parvum</name>
    <dbReference type="NCBI Taxonomy" id="5807"/>
    <lineage>
        <taxon>Eukaryota</taxon>
        <taxon>Sar</taxon>
        <taxon>Alveolata</taxon>
        <taxon>Apicomplexa</taxon>
        <taxon>Conoidasida</taxon>
        <taxon>Coccidia</taxon>
        <taxon>Eucoccidiorida</taxon>
        <taxon>Eimeriorina</taxon>
        <taxon>Cryptosporidiidae</taxon>
        <taxon>Cryptosporidium</taxon>
    </lineage>
</organism>
<dbReference type="Proteomes" id="UP000593906">
    <property type="component" value="Chromosome 2"/>
</dbReference>
<evidence type="ECO:0000256" key="1">
    <source>
        <dbReference type="SAM" id="MobiDB-lite"/>
    </source>
</evidence>
<dbReference type="PANTHER" id="PTHR16148:SF14">
    <property type="entry name" value="MYND-TYPE DOMAIN-CONTAINING PROTEIN"/>
    <property type="match status" value="1"/>
</dbReference>
<name>A0A7S7LJA7_CRYPV</name>
<evidence type="ECO:0000313" key="3">
    <source>
        <dbReference type="Proteomes" id="UP000593906"/>
    </source>
</evidence>
<feature type="region of interest" description="Disordered" evidence="1">
    <location>
        <begin position="2095"/>
        <end position="2125"/>
    </location>
</feature>
<dbReference type="VEuPathDB" id="CryptoDB:CPATCC_0030280"/>
<dbReference type="OMA" id="CHYARSA"/>
<proteinExistence type="predicted"/>
<dbReference type="PANTHER" id="PTHR16148">
    <property type="entry name" value="NF-KAPPA-B-REPRESSING FACTOR-RELATED"/>
    <property type="match status" value="1"/>
</dbReference>
<accession>A0A7S7LJA7</accession>
<dbReference type="EMBL" id="CP044421">
    <property type="protein sequence ID" value="QOY43177.1"/>
    <property type="molecule type" value="Genomic_DNA"/>
</dbReference>
<evidence type="ECO:0000313" key="2">
    <source>
        <dbReference type="EMBL" id="QOY43177.1"/>
    </source>
</evidence>
<protein>
    <submittedName>
        <fullName evidence="2">Uncharacterized protein</fullName>
    </submittedName>
</protein>